<dbReference type="GO" id="GO:0009103">
    <property type="term" value="P:lipopolysaccharide biosynthetic process"/>
    <property type="evidence" value="ECO:0007669"/>
    <property type="project" value="UniProtKB-ARBA"/>
</dbReference>
<evidence type="ECO:0000256" key="5">
    <source>
        <dbReference type="ARBA" id="ARBA00022692"/>
    </source>
</evidence>
<dbReference type="PANTHER" id="PTHR33908">
    <property type="entry name" value="MANNOSYLTRANSFERASE YKCB-RELATED"/>
    <property type="match status" value="1"/>
</dbReference>
<dbReference type="GO" id="GO:0005886">
    <property type="term" value="C:plasma membrane"/>
    <property type="evidence" value="ECO:0007669"/>
    <property type="project" value="UniProtKB-SubCell"/>
</dbReference>
<evidence type="ECO:0000259" key="9">
    <source>
        <dbReference type="Pfam" id="PF13231"/>
    </source>
</evidence>
<feature type="transmembrane region" description="Helical" evidence="8">
    <location>
        <begin position="414"/>
        <end position="434"/>
    </location>
</feature>
<evidence type="ECO:0000256" key="6">
    <source>
        <dbReference type="ARBA" id="ARBA00022989"/>
    </source>
</evidence>
<comment type="subcellular location">
    <subcellularLocation>
        <location evidence="1">Cell membrane</location>
        <topology evidence="1">Multi-pass membrane protein</topology>
    </subcellularLocation>
</comment>
<evidence type="ECO:0000256" key="7">
    <source>
        <dbReference type="ARBA" id="ARBA00023136"/>
    </source>
</evidence>
<keyword evidence="2" id="KW-1003">Cell membrane</keyword>
<feature type="transmembrane region" description="Helical" evidence="8">
    <location>
        <begin position="64"/>
        <end position="83"/>
    </location>
</feature>
<dbReference type="PANTHER" id="PTHR33908:SF11">
    <property type="entry name" value="MEMBRANE PROTEIN"/>
    <property type="match status" value="1"/>
</dbReference>
<sequence>MKKILQLEKKYLISILVITVIGLLLRYYWIITIPNVLESDFEGYYIIAVNIFNNLGFTQWGNPVAFQGMGYPLVLGLFFKLAGNTDVLTGKYLNLLLSVSTMVVLFFIFNKLFVKKTAIAAYLLVALLPNYIAYNSVLGSEILFTFFVALTVLVQFSEFDNRLRYPLLGFLIAFAALTKPYFIAYPAILAVVEWLRSKSVKETVIAVLAVSSVMAVCIAPWAYRNWIVFNAFIPISYNGGYVLYINNNDYNYVGGWMDPNEFQVSEEFKAKFVEKGTVFPEHPANTEKLYKDEAKKWIFAHPIEFFKLGVIRVKNTFFNGAQDVEKWTMNEIIKDKDYFSAQNLRKLSFFRAIIDIIIYILSSFGLFYAIVNLKHILTGIFQRSSTIGYRETVVTLNIIFLMAVFFVTEGQPRYNFPALFFLIIATVACMETIIRNFNVGISFQRLPR</sequence>
<keyword evidence="4" id="KW-0808">Transferase</keyword>
<name>A0A4Y7RFZ5_9FIRM</name>
<keyword evidence="6 8" id="KW-1133">Transmembrane helix</keyword>
<feature type="transmembrane region" description="Helical" evidence="8">
    <location>
        <begin position="12"/>
        <end position="31"/>
    </location>
</feature>
<feature type="transmembrane region" description="Helical" evidence="8">
    <location>
        <begin position="95"/>
        <end position="113"/>
    </location>
</feature>
<feature type="transmembrane region" description="Helical" evidence="8">
    <location>
        <begin position="165"/>
        <end position="192"/>
    </location>
</feature>
<accession>A0A4Y7RFZ5</accession>
<dbReference type="Pfam" id="PF13231">
    <property type="entry name" value="PMT_2"/>
    <property type="match status" value="1"/>
</dbReference>
<dbReference type="AlphaFoldDB" id="A0A4Y7RFZ5"/>
<evidence type="ECO:0000256" key="2">
    <source>
        <dbReference type="ARBA" id="ARBA00022475"/>
    </source>
</evidence>
<feature type="transmembrane region" description="Helical" evidence="8">
    <location>
        <begin position="204"/>
        <end position="223"/>
    </location>
</feature>
<dbReference type="RefSeq" id="WP_190239538.1">
    <property type="nucleotide sequence ID" value="NZ_QFGA01000001.1"/>
</dbReference>
<keyword evidence="7 8" id="KW-0472">Membrane</keyword>
<dbReference type="Proteomes" id="UP000298324">
    <property type="component" value="Unassembled WGS sequence"/>
</dbReference>
<gene>
    <name evidence="10" type="ORF">Psch_01264</name>
</gene>
<comment type="caution">
    <text evidence="10">The sequence shown here is derived from an EMBL/GenBank/DDBJ whole genome shotgun (WGS) entry which is preliminary data.</text>
</comment>
<proteinExistence type="predicted"/>
<keyword evidence="11" id="KW-1185">Reference proteome</keyword>
<evidence type="ECO:0000256" key="8">
    <source>
        <dbReference type="SAM" id="Phobius"/>
    </source>
</evidence>
<evidence type="ECO:0000313" key="11">
    <source>
        <dbReference type="Proteomes" id="UP000298324"/>
    </source>
</evidence>
<keyword evidence="3" id="KW-0328">Glycosyltransferase</keyword>
<dbReference type="GO" id="GO:0016763">
    <property type="term" value="F:pentosyltransferase activity"/>
    <property type="evidence" value="ECO:0007669"/>
    <property type="project" value="TreeGrafter"/>
</dbReference>
<organism evidence="10 11">
    <name type="scientific">Pelotomaculum schinkii</name>
    <dbReference type="NCBI Taxonomy" id="78350"/>
    <lineage>
        <taxon>Bacteria</taxon>
        <taxon>Bacillati</taxon>
        <taxon>Bacillota</taxon>
        <taxon>Clostridia</taxon>
        <taxon>Eubacteriales</taxon>
        <taxon>Desulfotomaculaceae</taxon>
        <taxon>Pelotomaculum</taxon>
    </lineage>
</organism>
<feature type="transmembrane region" description="Helical" evidence="8">
    <location>
        <begin position="392"/>
        <end position="408"/>
    </location>
</feature>
<keyword evidence="5 8" id="KW-0812">Transmembrane</keyword>
<evidence type="ECO:0000256" key="1">
    <source>
        <dbReference type="ARBA" id="ARBA00004651"/>
    </source>
</evidence>
<reference evidence="10 11" key="1">
    <citation type="journal article" date="2018" name="Environ. Microbiol.">
        <title>Novel energy conservation strategies and behaviour of Pelotomaculum schinkii driving syntrophic propionate catabolism.</title>
        <authorList>
            <person name="Hidalgo-Ahumada C.A.P."/>
            <person name="Nobu M.K."/>
            <person name="Narihiro T."/>
            <person name="Tamaki H."/>
            <person name="Liu W.T."/>
            <person name="Kamagata Y."/>
            <person name="Stams A.J.M."/>
            <person name="Imachi H."/>
            <person name="Sousa D.Z."/>
        </authorList>
    </citation>
    <scope>NUCLEOTIDE SEQUENCE [LARGE SCALE GENOMIC DNA]</scope>
    <source>
        <strain evidence="10 11">HH</strain>
    </source>
</reference>
<feature type="transmembrane region" description="Helical" evidence="8">
    <location>
        <begin position="349"/>
        <end position="371"/>
    </location>
</feature>
<protein>
    <recommendedName>
        <fullName evidence="9">Glycosyltransferase RgtA/B/C/D-like domain-containing protein</fullName>
    </recommendedName>
</protein>
<feature type="domain" description="Glycosyltransferase RgtA/B/C/D-like" evidence="9">
    <location>
        <begin position="71"/>
        <end position="222"/>
    </location>
</feature>
<dbReference type="InterPro" id="IPR050297">
    <property type="entry name" value="LipidA_mod_glycosyltrf_83"/>
</dbReference>
<evidence type="ECO:0000256" key="3">
    <source>
        <dbReference type="ARBA" id="ARBA00022676"/>
    </source>
</evidence>
<feature type="transmembrane region" description="Helical" evidence="8">
    <location>
        <begin position="142"/>
        <end position="159"/>
    </location>
</feature>
<dbReference type="EMBL" id="QFGA01000001">
    <property type="protein sequence ID" value="TEB07709.1"/>
    <property type="molecule type" value="Genomic_DNA"/>
</dbReference>
<evidence type="ECO:0000256" key="4">
    <source>
        <dbReference type="ARBA" id="ARBA00022679"/>
    </source>
</evidence>
<dbReference type="InterPro" id="IPR038731">
    <property type="entry name" value="RgtA/B/C-like"/>
</dbReference>
<evidence type="ECO:0000313" key="10">
    <source>
        <dbReference type="EMBL" id="TEB07709.1"/>
    </source>
</evidence>